<evidence type="ECO:0000259" key="9">
    <source>
        <dbReference type="PROSITE" id="PS51192"/>
    </source>
</evidence>
<dbReference type="HAMAP" id="MF_00969">
    <property type="entry name" value="TRCF"/>
    <property type="match status" value="1"/>
</dbReference>
<evidence type="ECO:0000256" key="1">
    <source>
        <dbReference type="ARBA" id="ARBA00022490"/>
    </source>
</evidence>
<dbReference type="Gene3D" id="3.30.2060.10">
    <property type="entry name" value="Penicillin-binding protein 1b domain"/>
    <property type="match status" value="1"/>
</dbReference>
<evidence type="ECO:0008006" key="12">
    <source>
        <dbReference type="Google" id="ProtNLM"/>
    </source>
</evidence>
<dbReference type="GO" id="GO:0005524">
    <property type="term" value="F:ATP binding"/>
    <property type="evidence" value="ECO:0007669"/>
    <property type="project" value="UniProtKB-KW"/>
</dbReference>
<keyword evidence="1" id="KW-0963">Cytoplasm</keyword>
<keyword evidence="8" id="KW-0234">DNA repair</keyword>
<feature type="domain" description="Helicase C-terminal" evidence="10">
    <location>
        <begin position="792"/>
        <end position="958"/>
    </location>
</feature>
<feature type="non-terminal residue" evidence="11">
    <location>
        <position position="978"/>
    </location>
</feature>
<evidence type="ECO:0000256" key="8">
    <source>
        <dbReference type="ARBA" id="ARBA00023204"/>
    </source>
</evidence>
<dbReference type="InterPro" id="IPR047112">
    <property type="entry name" value="RecG/Mfd"/>
</dbReference>
<dbReference type="InterPro" id="IPR004576">
    <property type="entry name" value="Mfd"/>
</dbReference>
<proteinExistence type="inferred from homology"/>
<dbReference type="InterPro" id="IPR036101">
    <property type="entry name" value="CarD-like/TRCF_RID_sf"/>
</dbReference>
<dbReference type="SUPFAM" id="SSF141259">
    <property type="entry name" value="CarD-like"/>
    <property type="match status" value="1"/>
</dbReference>
<sequence>MNESLVSDETTSVSFDEGIEEIEKHIDQGSSKIHIEGLREASRALFLVRLVQSISKPVVVLTPNQNIGERLIGDIRYFCKYEKVKKTFRYFPSWGILPYENISPSSEIMGERLEILHQLQHNEISLLVVPVDSFMQCVVPRHELTGQTFSFEIGENIEREFLETCLLDNGFIRMPMVENRGHFSVRGDIIDVYPPSSTNPLRIEFFDNTIESIREFDVNTQVSLKNIKKFKNFPVKELSPTVVQKEDGLKKLTQYAEEHEVDQHNLKELIDKIKHLDSFFGLEHLAPFFHDERETLFEYLSKDALIVLDEEGDVIAEVDKFCKMVAREHNAACDRGDVVASPDKLYMDLNEIKRRLVEKKIMAVNSLNIEPRANINSMRFDIKRNPAFLGNFEVLAKKIKERENERHKVVVVAPTEGQVKRVHELSGEYDLTIDVDRGYLSNGFSCPDLGLTFVSEHEIFGRTSKHRYRRKAKSKSFQRGFKDLKPGNYLVHVDYGIGRYNGIRELETGIGGGEFLNITYADDEKLYIPMDGLASIQKYVGSGDVPPPLDKLGGVNWKRKKNAIKESIREMAEDLLKLYASREIVEGTSYSNNPILMQELSDSFEFEETEDQLKAIDETMEDLESCKAMDRLICGDVGYGKTEVAMRAAFKVVLDKKQVAVLVPTTILAQQHLVTFSERFKNHAVNIKMVNRFKSPREQKQTLAKVKTGEVDIIIGTHRLLSKDVGFAQLGLIIIDEEQRFGVKHKEALKKMRNKVDILTLTATPIPRTLHFSLMGVRDLSVIETPPIDRLSIKTFVRKFDEKIIKDSIKKELERGGQVYFVHNKINSIASMKEMIQKIVPEARIGVGHGKLPEHQLEEVMRKFIAGEIDVLLCTTIIESGLDIPSANTIIINRADQFGLAQLYQLRGRVGRYKYQAYAYLLIPGALVVSSEARQRLNAIEELSELGAGFQLAARDMEIRGVGNMLGRNQSGHIASIG</sequence>
<dbReference type="CDD" id="cd17991">
    <property type="entry name" value="DEXHc_TRCF"/>
    <property type="match status" value="1"/>
</dbReference>
<dbReference type="GO" id="GO:0003684">
    <property type="term" value="F:damaged DNA binding"/>
    <property type="evidence" value="ECO:0007669"/>
    <property type="project" value="InterPro"/>
</dbReference>
<dbReference type="InterPro" id="IPR041471">
    <property type="entry name" value="UvrB_inter"/>
</dbReference>
<dbReference type="EMBL" id="UINC01005409">
    <property type="protein sequence ID" value="SVA21148.1"/>
    <property type="molecule type" value="Genomic_DNA"/>
</dbReference>
<dbReference type="SMART" id="SM00490">
    <property type="entry name" value="HELICc"/>
    <property type="match status" value="1"/>
</dbReference>
<dbReference type="PROSITE" id="PS51194">
    <property type="entry name" value="HELICASE_CTER"/>
    <property type="match status" value="1"/>
</dbReference>
<dbReference type="Pfam" id="PF17757">
    <property type="entry name" value="UvrB_inter"/>
    <property type="match status" value="1"/>
</dbReference>
<reference evidence="11" key="1">
    <citation type="submission" date="2018-05" db="EMBL/GenBank/DDBJ databases">
        <authorList>
            <person name="Lanie J.A."/>
            <person name="Ng W.-L."/>
            <person name="Kazmierczak K.M."/>
            <person name="Andrzejewski T.M."/>
            <person name="Davidsen T.M."/>
            <person name="Wayne K.J."/>
            <person name="Tettelin H."/>
            <person name="Glass J.I."/>
            <person name="Rusch D."/>
            <person name="Podicherti R."/>
            <person name="Tsui H.-C.T."/>
            <person name="Winkler M.E."/>
        </authorList>
    </citation>
    <scope>NUCLEOTIDE SEQUENCE</scope>
</reference>
<evidence type="ECO:0000256" key="6">
    <source>
        <dbReference type="ARBA" id="ARBA00022840"/>
    </source>
</evidence>
<dbReference type="SMART" id="SM01058">
    <property type="entry name" value="CarD_TRCF"/>
    <property type="match status" value="1"/>
</dbReference>
<feature type="domain" description="Helicase ATP-binding" evidence="9">
    <location>
        <begin position="622"/>
        <end position="783"/>
    </location>
</feature>
<dbReference type="Gene3D" id="3.40.50.11180">
    <property type="match status" value="1"/>
</dbReference>
<evidence type="ECO:0000259" key="10">
    <source>
        <dbReference type="PROSITE" id="PS51194"/>
    </source>
</evidence>
<dbReference type="Pfam" id="PF00271">
    <property type="entry name" value="Helicase_C"/>
    <property type="match status" value="1"/>
</dbReference>
<evidence type="ECO:0000256" key="3">
    <source>
        <dbReference type="ARBA" id="ARBA00022763"/>
    </source>
</evidence>
<dbReference type="GO" id="GO:0003678">
    <property type="term" value="F:DNA helicase activity"/>
    <property type="evidence" value="ECO:0007669"/>
    <property type="project" value="TreeGrafter"/>
</dbReference>
<dbReference type="InterPro" id="IPR011545">
    <property type="entry name" value="DEAD/DEAH_box_helicase_dom"/>
</dbReference>
<keyword evidence="6" id="KW-0067">ATP-binding</keyword>
<keyword evidence="3" id="KW-0227">DNA damage</keyword>
<dbReference type="Gene3D" id="2.40.10.170">
    <property type="match status" value="1"/>
</dbReference>
<dbReference type="Gene3D" id="3.40.50.300">
    <property type="entry name" value="P-loop containing nucleotide triphosphate hydrolases"/>
    <property type="match status" value="2"/>
</dbReference>
<gene>
    <name evidence="11" type="ORF">METZ01_LOCUS74002</name>
</gene>
<dbReference type="Pfam" id="PF00270">
    <property type="entry name" value="DEAD"/>
    <property type="match status" value="1"/>
</dbReference>
<dbReference type="PROSITE" id="PS51192">
    <property type="entry name" value="HELICASE_ATP_BIND_1"/>
    <property type="match status" value="1"/>
</dbReference>
<organism evidence="11">
    <name type="scientific">marine metagenome</name>
    <dbReference type="NCBI Taxonomy" id="408172"/>
    <lineage>
        <taxon>unclassified sequences</taxon>
        <taxon>metagenomes</taxon>
        <taxon>ecological metagenomes</taxon>
    </lineage>
</organism>
<evidence type="ECO:0000313" key="11">
    <source>
        <dbReference type="EMBL" id="SVA21148.1"/>
    </source>
</evidence>
<keyword evidence="5" id="KW-0347">Helicase</keyword>
<dbReference type="SMART" id="SM00487">
    <property type="entry name" value="DEXDc"/>
    <property type="match status" value="1"/>
</dbReference>
<protein>
    <recommendedName>
        <fullName evidence="12">Helicase ATP-binding domain-containing protein</fullName>
    </recommendedName>
</protein>
<evidence type="ECO:0000256" key="7">
    <source>
        <dbReference type="ARBA" id="ARBA00023125"/>
    </source>
</evidence>
<dbReference type="NCBIfam" id="TIGR00580">
    <property type="entry name" value="mfd"/>
    <property type="match status" value="1"/>
</dbReference>
<dbReference type="InterPro" id="IPR001650">
    <property type="entry name" value="Helicase_C-like"/>
</dbReference>
<dbReference type="PANTHER" id="PTHR47964:SF1">
    <property type="entry name" value="ATP-DEPENDENT DNA HELICASE HOMOLOG RECG, CHLOROPLASTIC"/>
    <property type="match status" value="1"/>
</dbReference>
<dbReference type="GO" id="GO:0016787">
    <property type="term" value="F:hydrolase activity"/>
    <property type="evidence" value="ECO:0007669"/>
    <property type="project" value="UniProtKB-KW"/>
</dbReference>
<evidence type="ECO:0000256" key="2">
    <source>
        <dbReference type="ARBA" id="ARBA00022741"/>
    </source>
</evidence>
<dbReference type="InterPro" id="IPR003711">
    <property type="entry name" value="CarD-like/TRCF_RID"/>
</dbReference>
<evidence type="ECO:0000256" key="5">
    <source>
        <dbReference type="ARBA" id="ARBA00022806"/>
    </source>
</evidence>
<dbReference type="InterPro" id="IPR027417">
    <property type="entry name" value="P-loop_NTPase"/>
</dbReference>
<name>A0A381U0E7_9ZZZZ</name>
<dbReference type="InterPro" id="IPR014001">
    <property type="entry name" value="Helicase_ATP-bd"/>
</dbReference>
<dbReference type="AlphaFoldDB" id="A0A381U0E7"/>
<keyword evidence="4" id="KW-0378">Hydrolase</keyword>
<accession>A0A381U0E7</accession>
<evidence type="ECO:0000256" key="4">
    <source>
        <dbReference type="ARBA" id="ARBA00022801"/>
    </source>
</evidence>
<keyword evidence="7" id="KW-0238">DNA-binding</keyword>
<dbReference type="GO" id="GO:0006281">
    <property type="term" value="P:DNA repair"/>
    <property type="evidence" value="ECO:0007669"/>
    <property type="project" value="UniProtKB-KW"/>
</dbReference>
<dbReference type="Pfam" id="PF02559">
    <property type="entry name" value="CarD_TRCF_RID"/>
    <property type="match status" value="1"/>
</dbReference>
<keyword evidence="2" id="KW-0547">Nucleotide-binding</keyword>
<dbReference type="PANTHER" id="PTHR47964">
    <property type="entry name" value="ATP-DEPENDENT DNA HELICASE HOMOLOG RECG, CHLOROPLASTIC"/>
    <property type="match status" value="1"/>
</dbReference>
<dbReference type="SUPFAM" id="SSF52540">
    <property type="entry name" value="P-loop containing nucleoside triphosphate hydrolases"/>
    <property type="match status" value="4"/>
</dbReference>